<reference evidence="1 2" key="1">
    <citation type="journal article" date="2021" name="Elife">
        <title>Chloroplast acquisition without the gene transfer in kleptoplastic sea slugs, Plakobranchus ocellatus.</title>
        <authorList>
            <person name="Maeda T."/>
            <person name="Takahashi S."/>
            <person name="Yoshida T."/>
            <person name="Shimamura S."/>
            <person name="Takaki Y."/>
            <person name="Nagai Y."/>
            <person name="Toyoda A."/>
            <person name="Suzuki Y."/>
            <person name="Arimoto A."/>
            <person name="Ishii H."/>
            <person name="Satoh N."/>
            <person name="Nishiyama T."/>
            <person name="Hasebe M."/>
            <person name="Maruyama T."/>
            <person name="Minagawa J."/>
            <person name="Obokata J."/>
            <person name="Shigenobu S."/>
        </authorList>
    </citation>
    <scope>NUCLEOTIDE SEQUENCE [LARGE SCALE GENOMIC DNA]</scope>
</reference>
<proteinExistence type="predicted"/>
<evidence type="ECO:0000313" key="1">
    <source>
        <dbReference type="EMBL" id="GFR59665.1"/>
    </source>
</evidence>
<evidence type="ECO:0000313" key="2">
    <source>
        <dbReference type="Proteomes" id="UP000762676"/>
    </source>
</evidence>
<keyword evidence="2" id="KW-1185">Reference proteome</keyword>
<dbReference type="Proteomes" id="UP000762676">
    <property type="component" value="Unassembled WGS sequence"/>
</dbReference>
<sequence length="119" mass="13116">MRQRARPGPRQGTTRVVLFPSTSDKPVMDVKIQLRAGATSIDLPVCSSGYEKTLPGLSLTHRRLGGSRVSWVVVRLFSILTSLFNYKVISETALETIENALAHCDVRSACINYNPVKLS</sequence>
<organism evidence="1 2">
    <name type="scientific">Elysia marginata</name>
    <dbReference type="NCBI Taxonomy" id="1093978"/>
    <lineage>
        <taxon>Eukaryota</taxon>
        <taxon>Metazoa</taxon>
        <taxon>Spiralia</taxon>
        <taxon>Lophotrochozoa</taxon>
        <taxon>Mollusca</taxon>
        <taxon>Gastropoda</taxon>
        <taxon>Heterobranchia</taxon>
        <taxon>Euthyneura</taxon>
        <taxon>Panpulmonata</taxon>
        <taxon>Sacoglossa</taxon>
        <taxon>Placobranchoidea</taxon>
        <taxon>Plakobranchidae</taxon>
        <taxon>Elysia</taxon>
    </lineage>
</organism>
<dbReference type="EMBL" id="BMAT01003645">
    <property type="protein sequence ID" value="GFR59665.1"/>
    <property type="molecule type" value="Genomic_DNA"/>
</dbReference>
<name>A0AAV4EG10_9GAST</name>
<dbReference type="AlphaFoldDB" id="A0AAV4EG10"/>
<protein>
    <submittedName>
        <fullName evidence="1">Uncharacterized protein</fullName>
    </submittedName>
</protein>
<comment type="caution">
    <text evidence="1">The sequence shown here is derived from an EMBL/GenBank/DDBJ whole genome shotgun (WGS) entry which is preliminary data.</text>
</comment>
<gene>
    <name evidence="1" type="ORF">ElyMa_001801200</name>
</gene>
<accession>A0AAV4EG10</accession>